<evidence type="ECO:0000313" key="2">
    <source>
        <dbReference type="Proteomes" id="UP000037392"/>
    </source>
</evidence>
<dbReference type="PATRIC" id="fig|742734.4.peg.3637"/>
<evidence type="ECO:0000313" key="1">
    <source>
        <dbReference type="EMBL" id="KMW17912.1"/>
    </source>
</evidence>
<dbReference type="Proteomes" id="UP000037392">
    <property type="component" value="Unassembled WGS sequence"/>
</dbReference>
<comment type="caution">
    <text evidence="1">The sequence shown here is derived from an EMBL/GenBank/DDBJ whole genome shotgun (WGS) entry which is preliminary data.</text>
</comment>
<organism evidence="1 2">
    <name type="scientific">[Clostridium] citroniae WAL-19142</name>
    <dbReference type="NCBI Taxonomy" id="742734"/>
    <lineage>
        <taxon>Bacteria</taxon>
        <taxon>Bacillati</taxon>
        <taxon>Bacillota</taxon>
        <taxon>Clostridia</taxon>
        <taxon>Lachnospirales</taxon>
        <taxon>Lachnospiraceae</taxon>
        <taxon>Enterocloster</taxon>
    </lineage>
</organism>
<sequence>MKHDKNQFVVNVFTNGADPEWERRDTQETDMDYIEFCREVFRIRQKMQQNISPKEE</sequence>
<dbReference type="RefSeq" id="WP_007859224.1">
    <property type="nucleotide sequence ID" value="NZ_KQ235879.1"/>
</dbReference>
<protein>
    <submittedName>
        <fullName evidence="1">Uncharacterized protein</fullName>
    </submittedName>
</protein>
<dbReference type="AlphaFoldDB" id="A0A0J9BY38"/>
<name>A0A0J9BY38_9FIRM</name>
<dbReference type="EMBL" id="ADLK01000025">
    <property type="protein sequence ID" value="KMW17912.1"/>
    <property type="molecule type" value="Genomic_DNA"/>
</dbReference>
<reference evidence="1 2" key="1">
    <citation type="submission" date="2011-04" db="EMBL/GenBank/DDBJ databases">
        <title>The Genome Sequence of Clostridium citroniae WAL-19142.</title>
        <authorList>
            <consortium name="The Broad Institute Genome Sequencing Platform"/>
            <person name="Earl A."/>
            <person name="Ward D."/>
            <person name="Feldgarden M."/>
            <person name="Gevers D."/>
            <person name="Warren Y.A."/>
            <person name="Tyrrell K.L."/>
            <person name="Citron D.M."/>
            <person name="Goldstein E.J."/>
            <person name="Daigneault M."/>
            <person name="Allen-Vercoe E."/>
            <person name="Young S.K."/>
            <person name="Zeng Q."/>
            <person name="Gargeya S."/>
            <person name="Fitzgerald M."/>
            <person name="Haas B."/>
            <person name="Abouelleil A."/>
            <person name="Alvarado L."/>
            <person name="Arachchi H.M."/>
            <person name="Berlin A."/>
            <person name="Brown A."/>
            <person name="Chapman S.B."/>
            <person name="Chen Z."/>
            <person name="Dunbar C."/>
            <person name="Freedman E."/>
            <person name="Gearin G."/>
            <person name="Gellesch M."/>
            <person name="Goldberg J."/>
            <person name="Griggs A."/>
            <person name="Gujja S."/>
            <person name="Heilman E.R."/>
            <person name="Heiman D."/>
            <person name="Howarth C."/>
            <person name="Larson L."/>
            <person name="Lui A."/>
            <person name="MacDonald P.J."/>
            <person name="Mehta T."/>
            <person name="Montmayeur A."/>
            <person name="Murphy C."/>
            <person name="Neiman D."/>
            <person name="Pearson M."/>
            <person name="Priest M."/>
            <person name="Roberts A."/>
            <person name="Saif S."/>
            <person name="Shea T."/>
            <person name="Shenoy N."/>
            <person name="Sisk P."/>
            <person name="Stolte C."/>
            <person name="Sykes S."/>
            <person name="White J."/>
            <person name="Yandava C."/>
            <person name="Wortman J."/>
            <person name="Nusbaum C."/>
            <person name="Birren B."/>
        </authorList>
    </citation>
    <scope>NUCLEOTIDE SEQUENCE [LARGE SCALE GENOMIC DNA]</scope>
    <source>
        <strain evidence="1 2">WAL-19142</strain>
    </source>
</reference>
<dbReference type="GeneID" id="93165591"/>
<proteinExistence type="predicted"/>
<accession>A0A0J9BY38</accession>
<gene>
    <name evidence="1" type="ORF">HMPREF9470_03393</name>
</gene>